<dbReference type="InterPro" id="IPR052907">
    <property type="entry name" value="Beta-lactamase/esterase"/>
</dbReference>
<dbReference type="PANTHER" id="PTHR43319:SF3">
    <property type="entry name" value="BETA-LACTAMASE-RELATED DOMAIN-CONTAINING PROTEIN"/>
    <property type="match status" value="1"/>
</dbReference>
<dbReference type="Proteomes" id="UP000193689">
    <property type="component" value="Unassembled WGS sequence"/>
</dbReference>
<dbReference type="InterPro" id="IPR001466">
    <property type="entry name" value="Beta-lactam-related"/>
</dbReference>
<accession>A0A1Y2E7N1</accession>
<protein>
    <submittedName>
        <fullName evidence="2">Beta-lactamase/transpeptidase-like protein</fullName>
    </submittedName>
</protein>
<name>A0A1Y2E7N1_9PEZI</name>
<dbReference type="Gene3D" id="3.40.710.10">
    <property type="entry name" value="DD-peptidase/beta-lactamase superfamily"/>
    <property type="match status" value="1"/>
</dbReference>
<dbReference type="GeneID" id="63776047"/>
<evidence type="ECO:0000313" key="2">
    <source>
        <dbReference type="EMBL" id="ORY67549.1"/>
    </source>
</evidence>
<comment type="caution">
    <text evidence="2">The sequence shown here is derived from an EMBL/GenBank/DDBJ whole genome shotgun (WGS) entry which is preliminary data.</text>
</comment>
<dbReference type="EMBL" id="MCFJ01000004">
    <property type="protein sequence ID" value="ORY67549.1"/>
    <property type="molecule type" value="Genomic_DNA"/>
</dbReference>
<dbReference type="STRING" id="1141098.A0A1Y2E7N1"/>
<dbReference type="Pfam" id="PF00144">
    <property type="entry name" value="Beta-lactamase"/>
    <property type="match status" value="1"/>
</dbReference>
<feature type="domain" description="Beta-lactamase-related" evidence="1">
    <location>
        <begin position="19"/>
        <end position="378"/>
    </location>
</feature>
<proteinExistence type="predicted"/>
<dbReference type="SUPFAM" id="SSF56601">
    <property type="entry name" value="beta-lactamase/transpeptidase-like"/>
    <property type="match status" value="1"/>
</dbReference>
<evidence type="ECO:0000259" key="1">
    <source>
        <dbReference type="Pfam" id="PF00144"/>
    </source>
</evidence>
<dbReference type="OrthoDB" id="5946976at2759"/>
<dbReference type="AlphaFoldDB" id="A0A1Y2E7N1"/>
<dbReference type="InParanoid" id="A0A1Y2E7N1"/>
<keyword evidence="3" id="KW-1185">Reference proteome</keyword>
<reference evidence="2 3" key="1">
    <citation type="submission" date="2016-07" db="EMBL/GenBank/DDBJ databases">
        <title>Pervasive Adenine N6-methylation of Active Genes in Fungi.</title>
        <authorList>
            <consortium name="DOE Joint Genome Institute"/>
            <person name="Mondo S.J."/>
            <person name="Dannebaum R.O."/>
            <person name="Kuo R.C."/>
            <person name="Labutti K."/>
            <person name="Haridas S."/>
            <person name="Kuo A."/>
            <person name="Salamov A."/>
            <person name="Ahrendt S.R."/>
            <person name="Lipzen A."/>
            <person name="Sullivan W."/>
            <person name="Andreopoulos W.B."/>
            <person name="Clum A."/>
            <person name="Lindquist E."/>
            <person name="Daum C."/>
            <person name="Ramamoorthy G.K."/>
            <person name="Gryganskyi A."/>
            <person name="Culley D."/>
            <person name="Magnuson J.K."/>
            <person name="James T.Y."/>
            <person name="O'Malley M.A."/>
            <person name="Stajich J.E."/>
            <person name="Spatafora J.W."/>
            <person name="Visel A."/>
            <person name="Grigoriev I.V."/>
        </authorList>
    </citation>
    <scope>NUCLEOTIDE SEQUENCE [LARGE SCALE GENOMIC DNA]</scope>
    <source>
        <strain evidence="2 3">CBS 129021</strain>
    </source>
</reference>
<dbReference type="InterPro" id="IPR012338">
    <property type="entry name" value="Beta-lactam/transpept-like"/>
</dbReference>
<dbReference type="PANTHER" id="PTHR43319">
    <property type="entry name" value="BETA-LACTAMASE-RELATED"/>
    <property type="match status" value="1"/>
</dbReference>
<sequence length="392" mass="42310">MPTSMAQVQGHCSERFQEVASLFQQFLDSGEEIGASITVNVDGEEVINLWGGYANEDRNRPWTENTIVPVASSTKMVSSLAVLMLIDGGAISVNDKVSKYWPEFAANGKENVEIRHLLSHTSGVAGWDDKITMEEVCDVGPSTAKLAGQAPWWEPGTASAYHAWNFGHLLGEIVRRVTGLSLKQFVAERITGPLGADFQIGLLEESWPRVSEFIAPPPPATAPDFTPGPLFMKAIGNPIMPSGFGKTLAWRNGEVGASNGYGNAHALNTILSTITLAGSENLDENKRLLSKSTVDLIFDEQSRGIDLVVGVTLRFGIGYALRGEGDTWVDGWFPKGKIAYWGGSGGSLGLMDVDRQVTITYAMNKRSNNPIGNTASKAYVEAIYKALGVEVK</sequence>
<dbReference type="RefSeq" id="XP_040718173.1">
    <property type="nucleotide sequence ID" value="XM_040859835.1"/>
</dbReference>
<organism evidence="2 3">
    <name type="scientific">Pseudomassariella vexata</name>
    <dbReference type="NCBI Taxonomy" id="1141098"/>
    <lineage>
        <taxon>Eukaryota</taxon>
        <taxon>Fungi</taxon>
        <taxon>Dikarya</taxon>
        <taxon>Ascomycota</taxon>
        <taxon>Pezizomycotina</taxon>
        <taxon>Sordariomycetes</taxon>
        <taxon>Xylariomycetidae</taxon>
        <taxon>Amphisphaeriales</taxon>
        <taxon>Pseudomassariaceae</taxon>
        <taxon>Pseudomassariella</taxon>
    </lineage>
</organism>
<evidence type="ECO:0000313" key="3">
    <source>
        <dbReference type="Proteomes" id="UP000193689"/>
    </source>
</evidence>
<gene>
    <name evidence="2" type="ORF">BCR38DRAFT_427465</name>
</gene>